<sequence>MNRQMQKSKSSSETMEEKQANLCIKVPLSWRQWWVAHSKLHGVTMTDVIIEALAEKFGVPEEL</sequence>
<evidence type="ECO:0000313" key="1">
    <source>
        <dbReference type="EMBL" id="MBT9311492.1"/>
    </source>
</evidence>
<organism evidence="1 2">
    <name type="scientific">Leptothoe kymatousa TAU-MAC 1615</name>
    <dbReference type="NCBI Taxonomy" id="2364775"/>
    <lineage>
        <taxon>Bacteria</taxon>
        <taxon>Bacillati</taxon>
        <taxon>Cyanobacteriota</taxon>
        <taxon>Cyanophyceae</taxon>
        <taxon>Nodosilineales</taxon>
        <taxon>Cymatolegaceae</taxon>
        <taxon>Leptothoe</taxon>
        <taxon>Leptothoe kymatousa</taxon>
    </lineage>
</organism>
<dbReference type="RefSeq" id="WP_215617374.1">
    <property type="nucleotide sequence ID" value="NZ_JADOER010000004.1"/>
</dbReference>
<comment type="caution">
    <text evidence="1">The sequence shown here is derived from an EMBL/GenBank/DDBJ whole genome shotgun (WGS) entry which is preliminary data.</text>
</comment>
<name>A0ABS5Y0Y8_9CYAN</name>
<evidence type="ECO:0000313" key="2">
    <source>
        <dbReference type="Proteomes" id="UP001196661"/>
    </source>
</evidence>
<accession>A0ABS5Y0Y8</accession>
<keyword evidence="2" id="KW-1185">Reference proteome</keyword>
<gene>
    <name evidence="1" type="ORF">IXB28_04690</name>
</gene>
<protein>
    <submittedName>
        <fullName evidence="1">Uncharacterized protein</fullName>
    </submittedName>
</protein>
<proteinExistence type="predicted"/>
<reference evidence="1 2" key="1">
    <citation type="journal article" date="2021" name="Mar. Drugs">
        <title>Genome Reduction and Secondary Metabolism of the Marine Sponge-Associated Cyanobacterium Leptothoe.</title>
        <authorList>
            <person name="Konstantinou D."/>
            <person name="Popin R.V."/>
            <person name="Fewer D.P."/>
            <person name="Sivonen K."/>
            <person name="Gkelis S."/>
        </authorList>
    </citation>
    <scope>NUCLEOTIDE SEQUENCE [LARGE SCALE GENOMIC DNA]</scope>
    <source>
        <strain evidence="1 2">TAU-MAC 1615</strain>
    </source>
</reference>
<dbReference type="Proteomes" id="UP001196661">
    <property type="component" value="Unassembled WGS sequence"/>
</dbReference>
<dbReference type="EMBL" id="JADOER010000004">
    <property type="protein sequence ID" value="MBT9311492.1"/>
    <property type="molecule type" value="Genomic_DNA"/>
</dbReference>